<feature type="transmembrane region" description="Helical" evidence="1">
    <location>
        <begin position="373"/>
        <end position="395"/>
    </location>
</feature>
<proteinExistence type="predicted"/>
<name>A0A8I6RC76_CIMLE</name>
<dbReference type="Proteomes" id="UP000494040">
    <property type="component" value="Unassembled WGS sequence"/>
</dbReference>
<feature type="transmembrane region" description="Helical" evidence="1">
    <location>
        <begin position="450"/>
        <end position="470"/>
    </location>
</feature>
<keyword evidence="3" id="KW-1185">Reference proteome</keyword>
<keyword evidence="1" id="KW-1133">Transmembrane helix</keyword>
<dbReference type="EnsemblMetazoa" id="XM_014386409.2">
    <property type="protein sequence ID" value="XP_014241895.1"/>
    <property type="gene ID" value="LOC106662356"/>
</dbReference>
<feature type="transmembrane region" description="Helical" evidence="1">
    <location>
        <begin position="166"/>
        <end position="185"/>
    </location>
</feature>
<feature type="transmembrane region" description="Helical" evidence="1">
    <location>
        <begin position="47"/>
        <end position="66"/>
    </location>
</feature>
<evidence type="ECO:0000256" key="1">
    <source>
        <dbReference type="SAM" id="Phobius"/>
    </source>
</evidence>
<feature type="transmembrane region" description="Helical" evidence="1">
    <location>
        <begin position="703"/>
        <end position="722"/>
    </location>
</feature>
<feature type="transmembrane region" description="Helical" evidence="1">
    <location>
        <begin position="728"/>
        <end position="752"/>
    </location>
</feature>
<accession>A0A8I6RC76</accession>
<feature type="transmembrane region" description="Helical" evidence="1">
    <location>
        <begin position="73"/>
        <end position="95"/>
    </location>
</feature>
<feature type="transmembrane region" description="Helical" evidence="1">
    <location>
        <begin position="139"/>
        <end position="160"/>
    </location>
</feature>
<reference evidence="2" key="1">
    <citation type="submission" date="2022-01" db="UniProtKB">
        <authorList>
            <consortium name="EnsemblMetazoa"/>
        </authorList>
    </citation>
    <scope>IDENTIFICATION</scope>
</reference>
<dbReference type="AlphaFoldDB" id="A0A8I6RC76"/>
<feature type="transmembrane region" description="Helical" evidence="1">
    <location>
        <begin position="667"/>
        <end position="691"/>
    </location>
</feature>
<protein>
    <submittedName>
        <fullName evidence="2">Uncharacterized protein</fullName>
    </submittedName>
</protein>
<sequence length="759" mass="86583">MTYIDERVIVISEIAISFALEVTRLITRMDLGYELVMNCGYSPNIDVLSFYLLITAGCTLLVGWLSDSAAGKYYVILIGLVFIVVACTAVATYFVSDMLNVFELSRYLILAYTATSGVRNAFLLEQWEIAMTIENLSKFIFYLVLVRVWVKSGISALHLVGIDIKMLFVFLSFAAAVVSFSYFIFMMGIGSRVYIESTYFLVCEKCIKCVLLAAINSCKRSKKLRRASQLLLRPVLRANNEPNSKAKRKNVSFLPKAHMRIQDFDTPHFEDYTELDKIKVSCYGYLLMTTKIKKVAGIEEKLVDLKGSSMAEDEKQEKRGLRLLRKSFVSAVQDPEPEEKIQVRRIPAVTTQRSCLDNSKPSCTDLTVRQTSLFLSAFIVTFQPFFFTIFMLTILDVTDFQARLVERPVEENLQIAYYCFYFDAFLFPLHEFVIHPILREANFRNSHFICLGYLCMFVALVMTLSINIILETHLPYLPRSNYSQIRIYNGLHTEVTVHSSWSKSRFVIFPLEFILWKDIPSVTSSDAGYHLTINESMESYKIVVMEQRTVTYIVTENGLERNSEADPSLFTGEVHSKQAKLFIVTSTNRTFDVLFFNQKTKFTFKLSSVERGVCKYVKPGVYKVSMDGVLPNTVDILPNTLYSYFVPSGNGSQGILYPVEGPLVINYYYLFIPLCLTSLANVFTSVSYYAIVIDKSPEKLRAIIFSIIVALNLTATSIYVHFIKEPRFLPVSIILTIQVFVCAVLGFLQLFFPGHFEIY</sequence>
<organism evidence="2 3">
    <name type="scientific">Cimex lectularius</name>
    <name type="common">Bed bug</name>
    <name type="synonym">Acanthia lectularia</name>
    <dbReference type="NCBI Taxonomy" id="79782"/>
    <lineage>
        <taxon>Eukaryota</taxon>
        <taxon>Metazoa</taxon>
        <taxon>Ecdysozoa</taxon>
        <taxon>Arthropoda</taxon>
        <taxon>Hexapoda</taxon>
        <taxon>Insecta</taxon>
        <taxon>Pterygota</taxon>
        <taxon>Neoptera</taxon>
        <taxon>Paraneoptera</taxon>
        <taxon>Hemiptera</taxon>
        <taxon>Heteroptera</taxon>
        <taxon>Panheteroptera</taxon>
        <taxon>Cimicomorpha</taxon>
        <taxon>Cimicidae</taxon>
        <taxon>Cimex</taxon>
    </lineage>
</organism>
<evidence type="ECO:0000313" key="3">
    <source>
        <dbReference type="Proteomes" id="UP000494040"/>
    </source>
</evidence>
<dbReference type="RefSeq" id="XP_014241895.1">
    <property type="nucleotide sequence ID" value="XM_014386409.2"/>
</dbReference>
<keyword evidence="1" id="KW-0812">Transmembrane</keyword>
<dbReference type="OrthoDB" id="6648331at2759"/>
<evidence type="ECO:0000313" key="2">
    <source>
        <dbReference type="EnsemblMetazoa" id="XP_014241895.1"/>
    </source>
</evidence>
<dbReference type="GeneID" id="106662356"/>
<keyword evidence="1" id="KW-0472">Membrane</keyword>
<dbReference type="KEGG" id="clec:106662356"/>
<feature type="transmembrane region" description="Helical" evidence="1">
    <location>
        <begin position="7"/>
        <end position="27"/>
    </location>
</feature>